<dbReference type="InParanoid" id="A0A168MGV7"/>
<dbReference type="SMART" id="SM00326">
    <property type="entry name" value="SH3"/>
    <property type="match status" value="1"/>
</dbReference>
<feature type="compositionally biased region" description="Basic and acidic residues" evidence="3">
    <location>
        <begin position="95"/>
        <end position="106"/>
    </location>
</feature>
<feature type="compositionally biased region" description="Low complexity" evidence="3">
    <location>
        <begin position="107"/>
        <end position="117"/>
    </location>
</feature>
<dbReference type="InterPro" id="IPR001452">
    <property type="entry name" value="SH3_domain"/>
</dbReference>
<keyword evidence="5" id="KW-0732">Signal</keyword>
<accession>A0A168MGV7</accession>
<feature type="region of interest" description="Disordered" evidence="3">
    <location>
        <begin position="346"/>
        <end position="375"/>
    </location>
</feature>
<evidence type="ECO:0000313" key="8">
    <source>
        <dbReference type="Proteomes" id="UP000078561"/>
    </source>
</evidence>
<feature type="compositionally biased region" description="Polar residues" evidence="3">
    <location>
        <begin position="261"/>
        <end position="273"/>
    </location>
</feature>
<feature type="compositionally biased region" description="Pro residues" evidence="3">
    <location>
        <begin position="287"/>
        <end position="304"/>
    </location>
</feature>
<keyword evidence="4" id="KW-0472">Membrane</keyword>
<feature type="compositionally biased region" description="Low complexity" evidence="3">
    <location>
        <begin position="274"/>
        <end position="286"/>
    </location>
</feature>
<evidence type="ECO:0000256" key="4">
    <source>
        <dbReference type="SAM" id="Phobius"/>
    </source>
</evidence>
<sequence length="465" mass="48822">MHTSSSLTSTSTILMAVAAVIPVSQARYLWHPNELAQAKPVVRDSFQPLQGMKKTATRICLLDRPTEQLYSFFFNVIIGDYHLVNRGFQNADPTTKAEESSSKKDPAPTTKADPKPTASDKPTSKAASKAPETKSAAPHTTDAASKESSKPNASSSAGKSTNKSSSPTDAPSASGLLPTDSSASSASSSSAVISPSSSSAADSAGGGVSSGAVAGIVIAVLAVVGAIAAFVMVRRKKQARRSPNPDPFTMGFGSHDPSPPSAYNNGASANAMSQPYHYQEQQQPQPVHMPPISPTYSTPPPPLSPLSDVPPYQQQQYYAATAPVSEKTAVAAAPVVAGLGAAAIASNDHDQQQQQQQQQTQQAGQPTPQQDVPQGSLGVFNVVSTYSPTLSDEIDIQLGDRIEILVEYDDGWCQGVNLTRGNAKGVFPRHCVEQHPGAPEIKNDGPPQLELGSLKRVSSMYMAYN</sequence>
<evidence type="ECO:0000256" key="3">
    <source>
        <dbReference type="SAM" id="MobiDB-lite"/>
    </source>
</evidence>
<evidence type="ECO:0000256" key="5">
    <source>
        <dbReference type="SAM" id="SignalP"/>
    </source>
</evidence>
<dbReference type="AlphaFoldDB" id="A0A168MGV7"/>
<keyword evidence="4" id="KW-1133">Transmembrane helix</keyword>
<dbReference type="SUPFAM" id="SSF50044">
    <property type="entry name" value="SH3-domain"/>
    <property type="match status" value="1"/>
</dbReference>
<protein>
    <recommendedName>
        <fullName evidence="6">SH3 domain-containing protein</fullName>
    </recommendedName>
</protein>
<feature type="transmembrane region" description="Helical" evidence="4">
    <location>
        <begin position="212"/>
        <end position="233"/>
    </location>
</feature>
<dbReference type="Proteomes" id="UP000078561">
    <property type="component" value="Unassembled WGS sequence"/>
</dbReference>
<feature type="compositionally biased region" description="Low complexity" evidence="3">
    <location>
        <begin position="150"/>
        <end position="166"/>
    </location>
</feature>
<keyword evidence="4" id="KW-0812">Transmembrane</keyword>
<reference evidence="7" key="1">
    <citation type="submission" date="2016-04" db="EMBL/GenBank/DDBJ databases">
        <authorList>
            <person name="Evans L.H."/>
            <person name="Alamgir A."/>
            <person name="Owens N."/>
            <person name="Weber N.D."/>
            <person name="Virtaneva K."/>
            <person name="Barbian K."/>
            <person name="Babar A."/>
            <person name="Rosenke K."/>
        </authorList>
    </citation>
    <scope>NUCLEOTIDE SEQUENCE [LARGE SCALE GENOMIC DNA]</scope>
    <source>
        <strain evidence="7">CBS 101.48</strain>
    </source>
</reference>
<gene>
    <name evidence="7" type="primary">ABSGL_04032.1 scaffold 4782</name>
</gene>
<organism evidence="7">
    <name type="scientific">Absidia glauca</name>
    <name type="common">Pin mould</name>
    <dbReference type="NCBI Taxonomy" id="4829"/>
    <lineage>
        <taxon>Eukaryota</taxon>
        <taxon>Fungi</taxon>
        <taxon>Fungi incertae sedis</taxon>
        <taxon>Mucoromycota</taxon>
        <taxon>Mucoromycotina</taxon>
        <taxon>Mucoromycetes</taxon>
        <taxon>Mucorales</taxon>
        <taxon>Cunninghamellaceae</taxon>
        <taxon>Absidia</taxon>
    </lineage>
</organism>
<dbReference type="Pfam" id="PF14604">
    <property type="entry name" value="SH3_9"/>
    <property type="match status" value="1"/>
</dbReference>
<dbReference type="OMA" id="ANQQYQP"/>
<dbReference type="PROSITE" id="PS50002">
    <property type="entry name" value="SH3"/>
    <property type="match status" value="1"/>
</dbReference>
<dbReference type="EMBL" id="LT552109">
    <property type="protein sequence ID" value="SAL98495.1"/>
    <property type="molecule type" value="Genomic_DNA"/>
</dbReference>
<dbReference type="STRING" id="4829.A0A168MGV7"/>
<keyword evidence="1 2" id="KW-0728">SH3 domain</keyword>
<feature type="domain" description="SH3" evidence="6">
    <location>
        <begin position="375"/>
        <end position="437"/>
    </location>
</feature>
<feature type="region of interest" description="Disordered" evidence="3">
    <location>
        <begin position="92"/>
        <end position="208"/>
    </location>
</feature>
<evidence type="ECO:0000256" key="1">
    <source>
        <dbReference type="ARBA" id="ARBA00022443"/>
    </source>
</evidence>
<dbReference type="Gene3D" id="2.30.30.40">
    <property type="entry name" value="SH3 Domains"/>
    <property type="match status" value="1"/>
</dbReference>
<proteinExistence type="predicted"/>
<feature type="signal peptide" evidence="5">
    <location>
        <begin position="1"/>
        <end position="26"/>
    </location>
</feature>
<feature type="compositionally biased region" description="Low complexity" evidence="3">
    <location>
        <begin position="352"/>
        <end position="370"/>
    </location>
</feature>
<dbReference type="OrthoDB" id="5340910at2759"/>
<evidence type="ECO:0000313" key="7">
    <source>
        <dbReference type="EMBL" id="SAL98495.1"/>
    </source>
</evidence>
<dbReference type="InterPro" id="IPR036028">
    <property type="entry name" value="SH3-like_dom_sf"/>
</dbReference>
<feature type="chain" id="PRO_5007898978" description="SH3 domain-containing protein" evidence="5">
    <location>
        <begin position="27"/>
        <end position="465"/>
    </location>
</feature>
<feature type="compositionally biased region" description="Low complexity" evidence="3">
    <location>
        <begin position="181"/>
        <end position="203"/>
    </location>
</feature>
<evidence type="ECO:0000256" key="2">
    <source>
        <dbReference type="PROSITE-ProRule" id="PRU00192"/>
    </source>
</evidence>
<name>A0A168MGV7_ABSGL</name>
<feature type="region of interest" description="Disordered" evidence="3">
    <location>
        <begin position="235"/>
        <end position="310"/>
    </location>
</feature>
<evidence type="ECO:0000259" key="6">
    <source>
        <dbReference type="PROSITE" id="PS50002"/>
    </source>
</evidence>
<keyword evidence="8" id="KW-1185">Reference proteome</keyword>